<reference evidence="1 2" key="1">
    <citation type="submission" date="2018-09" db="EMBL/GenBank/DDBJ databases">
        <title>Phylogeny of the Shewanellaceae, and recommendation for two new genera, Pseudoshewanella and Parashewanella.</title>
        <authorList>
            <person name="Wang G."/>
        </authorList>
    </citation>
    <scope>NUCLEOTIDE SEQUENCE [LARGE SCALE GENOMIC DNA]</scope>
    <source>
        <strain evidence="1 2">C51</strain>
    </source>
</reference>
<accession>A0A3L8PST6</accession>
<dbReference type="Proteomes" id="UP000281474">
    <property type="component" value="Unassembled WGS sequence"/>
</dbReference>
<evidence type="ECO:0000313" key="1">
    <source>
        <dbReference type="EMBL" id="RLV57653.1"/>
    </source>
</evidence>
<comment type="caution">
    <text evidence="1">The sequence shown here is derived from an EMBL/GenBank/DDBJ whole genome shotgun (WGS) entry which is preliminary data.</text>
</comment>
<dbReference type="AlphaFoldDB" id="A0A3L8PST6"/>
<protein>
    <submittedName>
        <fullName evidence="1">IS4 family transposase</fullName>
    </submittedName>
</protein>
<sequence length="269" mass="30875">MIALVNSVLSQMSSFKKPQKSFIALLLSMLIIVQGKANFRNMSRYCNSSEKRFNRWYHRFFDFLGFNEILIFQQLPKHSKCIAAMDASFMKKSGKHTEGLAKFFHGAIGKAEKGLELSLISIVDLDANMAYALDAMQTIDAAKPKSENEDEIARIDLYAEQAIRVAPLLIQHNIHYMAIDSYYTKYKYVTPIKRSGLDAVGKLRSDANLRWLYQGEYSGRGRPKKFDGKIDFEQDLHRFKYEGMLDENIQVYSAVVHSVCLEREIKVAM</sequence>
<feature type="non-terminal residue" evidence="1">
    <location>
        <position position="269"/>
    </location>
</feature>
<dbReference type="EMBL" id="QZEI01000208">
    <property type="protein sequence ID" value="RLV57653.1"/>
    <property type="molecule type" value="Genomic_DNA"/>
</dbReference>
<organism evidence="1 2">
    <name type="scientific">Parashewanella curva</name>
    <dbReference type="NCBI Taxonomy" id="2338552"/>
    <lineage>
        <taxon>Bacteria</taxon>
        <taxon>Pseudomonadati</taxon>
        <taxon>Pseudomonadota</taxon>
        <taxon>Gammaproteobacteria</taxon>
        <taxon>Alteromonadales</taxon>
        <taxon>Shewanellaceae</taxon>
        <taxon>Parashewanella</taxon>
    </lineage>
</organism>
<evidence type="ECO:0000313" key="2">
    <source>
        <dbReference type="Proteomes" id="UP000281474"/>
    </source>
</evidence>
<gene>
    <name evidence="1" type="ORF">D5018_21445</name>
</gene>
<proteinExistence type="predicted"/>
<keyword evidence="2" id="KW-1185">Reference proteome</keyword>
<name>A0A3L8PST6_9GAMM</name>